<proteinExistence type="predicted"/>
<evidence type="ECO:0000256" key="1">
    <source>
        <dbReference type="SAM" id="MobiDB-lite"/>
    </source>
</evidence>
<protein>
    <submittedName>
        <fullName evidence="2">Uncharacterized protein</fullName>
    </submittedName>
</protein>
<accession>A0ABN8ZWM9</accession>
<feature type="region of interest" description="Disordered" evidence="1">
    <location>
        <begin position="38"/>
        <end position="76"/>
    </location>
</feature>
<evidence type="ECO:0000313" key="2">
    <source>
        <dbReference type="EMBL" id="CAI9177177.1"/>
    </source>
</evidence>
<name>A0ABN8ZWM9_RANTA</name>
<gene>
    <name evidence="2" type="ORF">MRATA1EN1_LOCUS26139</name>
</gene>
<reference evidence="2" key="1">
    <citation type="submission" date="2023-04" db="EMBL/GenBank/DDBJ databases">
        <authorList>
            <consortium name="ELIXIR-Norway"/>
        </authorList>
    </citation>
    <scope>NUCLEOTIDE SEQUENCE [LARGE SCALE GENOMIC DNA]</scope>
</reference>
<dbReference type="EMBL" id="OX459942">
    <property type="protein sequence ID" value="CAI9177177.1"/>
    <property type="molecule type" value="Genomic_DNA"/>
</dbReference>
<keyword evidence="3" id="KW-1185">Reference proteome</keyword>
<feature type="compositionally biased region" description="Polar residues" evidence="1">
    <location>
        <begin position="41"/>
        <end position="51"/>
    </location>
</feature>
<evidence type="ECO:0000313" key="3">
    <source>
        <dbReference type="Proteomes" id="UP001176941"/>
    </source>
</evidence>
<sequence length="103" mass="10888">MLALISPGLQPPSLPAAAEPNTQKILHTAEESTILWAAPGRNSSNTGNTKAPLTLEAQEAVTRPQGDTSDRGSEGCKLATLNSSQKQLKQEKPKPCAIYSATY</sequence>
<organism evidence="2 3">
    <name type="scientific">Rangifer tarandus platyrhynchus</name>
    <name type="common">Svalbard reindeer</name>
    <dbReference type="NCBI Taxonomy" id="3082113"/>
    <lineage>
        <taxon>Eukaryota</taxon>
        <taxon>Metazoa</taxon>
        <taxon>Chordata</taxon>
        <taxon>Craniata</taxon>
        <taxon>Vertebrata</taxon>
        <taxon>Euteleostomi</taxon>
        <taxon>Mammalia</taxon>
        <taxon>Eutheria</taxon>
        <taxon>Laurasiatheria</taxon>
        <taxon>Artiodactyla</taxon>
        <taxon>Ruminantia</taxon>
        <taxon>Pecora</taxon>
        <taxon>Cervidae</taxon>
        <taxon>Odocoileinae</taxon>
        <taxon>Rangifer</taxon>
    </lineage>
</organism>
<dbReference type="Proteomes" id="UP001176941">
    <property type="component" value="Chromosome 6"/>
</dbReference>